<dbReference type="GO" id="GO:0000209">
    <property type="term" value="P:protein polyubiquitination"/>
    <property type="evidence" value="ECO:0007669"/>
    <property type="project" value="UniProtKB-ARBA"/>
</dbReference>
<dbReference type="GO" id="GO:0008270">
    <property type="term" value="F:zinc ion binding"/>
    <property type="evidence" value="ECO:0007669"/>
    <property type="project" value="UniProtKB-KW"/>
</dbReference>
<dbReference type="SUPFAM" id="SSF57850">
    <property type="entry name" value="RING/U-box"/>
    <property type="match status" value="1"/>
</dbReference>
<evidence type="ECO:0000256" key="1">
    <source>
        <dbReference type="ARBA" id="ARBA00000900"/>
    </source>
</evidence>
<dbReference type="Proteomes" id="UP000639338">
    <property type="component" value="Unassembled WGS sequence"/>
</dbReference>
<evidence type="ECO:0000256" key="5">
    <source>
        <dbReference type="ARBA" id="ARBA00022723"/>
    </source>
</evidence>
<comment type="caution">
    <text evidence="12">The sequence shown here is derived from an EMBL/GenBank/DDBJ whole genome shotgun (WGS) entry which is preliminary data.</text>
</comment>
<evidence type="ECO:0000256" key="9">
    <source>
        <dbReference type="PROSITE-ProRule" id="PRU00175"/>
    </source>
</evidence>
<dbReference type="InterPro" id="IPR039525">
    <property type="entry name" value="RNF126-like_zinc-ribbon"/>
</dbReference>
<dbReference type="PANTHER" id="PTHR45931">
    <property type="entry name" value="SI:CH211-59O9.10"/>
    <property type="match status" value="1"/>
</dbReference>
<sequence length="296" mass="33060">MAEAVVDGVPAISRFYCHKCSVEIERLLPDYTCPNCSSGFIEKLENEEEDQDLGSDLNAEDFNDFTDFEQSFMDLPDIPELSVSGGDGSTRRRGRQQRDAVQNRYGLPNSRQRRRISSYENLFHDFLFNLSTIGIPRQMQTGQTAVLFLGNPGDYVWGRDGLDTIVTQLLNQMDGSGPPPLSREQIDNISTTPVSQSQIDCKLQCSICWEDFTLSEYVRQLPCKHMYHSPCIVPWLELHGTCPICRQSLGDQTSAEANQDEVGPSLAALFRAANQFTSTSTSTSTNSSNTDPSNEM</sequence>
<dbReference type="EC" id="2.3.2.27" evidence="3"/>
<dbReference type="Pfam" id="PF13639">
    <property type="entry name" value="zf-RING_2"/>
    <property type="match status" value="1"/>
</dbReference>
<keyword evidence="8" id="KW-0862">Zinc</keyword>
<dbReference type="OrthoDB" id="8062037at2759"/>
<dbReference type="InterPro" id="IPR051834">
    <property type="entry name" value="RING_finger_E3_ligase"/>
</dbReference>
<evidence type="ECO:0000256" key="8">
    <source>
        <dbReference type="ARBA" id="ARBA00022833"/>
    </source>
</evidence>
<feature type="region of interest" description="Disordered" evidence="10">
    <location>
        <begin position="277"/>
        <end position="296"/>
    </location>
</feature>
<gene>
    <name evidence="12" type="ORF">HCN44_009533</name>
</gene>
<accession>A0A835CYZ8</accession>
<keyword evidence="7" id="KW-0833">Ubl conjugation pathway</keyword>
<dbReference type="Pfam" id="PF14369">
    <property type="entry name" value="Zn_ribbon_19"/>
    <property type="match status" value="1"/>
</dbReference>
<dbReference type="GO" id="GO:0061630">
    <property type="term" value="F:ubiquitin protein ligase activity"/>
    <property type="evidence" value="ECO:0007669"/>
    <property type="project" value="UniProtKB-EC"/>
</dbReference>
<feature type="compositionally biased region" description="Low complexity" evidence="10">
    <location>
        <begin position="277"/>
        <end position="290"/>
    </location>
</feature>
<keyword evidence="4" id="KW-0808">Transferase</keyword>
<dbReference type="FunFam" id="3.30.40.10:FF:000069">
    <property type="entry name" value="E3 ubiquitin-protein ligase RNF115"/>
    <property type="match status" value="1"/>
</dbReference>
<proteinExistence type="predicted"/>
<reference evidence="12 13" key="1">
    <citation type="submission" date="2020-08" db="EMBL/GenBank/DDBJ databases">
        <title>Aphidius gifuensis genome sequencing and assembly.</title>
        <authorList>
            <person name="Du Z."/>
        </authorList>
    </citation>
    <scope>NUCLEOTIDE SEQUENCE [LARGE SCALE GENOMIC DNA]</scope>
    <source>
        <strain evidence="12">YNYX2018</strain>
        <tissue evidence="12">Adults</tissue>
    </source>
</reference>
<organism evidence="12 13">
    <name type="scientific">Aphidius gifuensis</name>
    <name type="common">Parasitoid wasp</name>
    <dbReference type="NCBI Taxonomy" id="684658"/>
    <lineage>
        <taxon>Eukaryota</taxon>
        <taxon>Metazoa</taxon>
        <taxon>Ecdysozoa</taxon>
        <taxon>Arthropoda</taxon>
        <taxon>Hexapoda</taxon>
        <taxon>Insecta</taxon>
        <taxon>Pterygota</taxon>
        <taxon>Neoptera</taxon>
        <taxon>Endopterygota</taxon>
        <taxon>Hymenoptera</taxon>
        <taxon>Apocrita</taxon>
        <taxon>Ichneumonoidea</taxon>
        <taxon>Braconidae</taxon>
        <taxon>Aphidiinae</taxon>
        <taxon>Aphidius</taxon>
    </lineage>
</organism>
<name>A0A835CYZ8_APHGI</name>
<dbReference type="InterPro" id="IPR001841">
    <property type="entry name" value="Znf_RING"/>
</dbReference>
<dbReference type="SMART" id="SM00184">
    <property type="entry name" value="RING"/>
    <property type="match status" value="1"/>
</dbReference>
<feature type="region of interest" description="Disordered" evidence="10">
    <location>
        <begin position="79"/>
        <end position="104"/>
    </location>
</feature>
<dbReference type="InterPro" id="IPR013083">
    <property type="entry name" value="Znf_RING/FYVE/PHD"/>
</dbReference>
<comment type="pathway">
    <text evidence="2">Protein modification; protein ubiquitination.</text>
</comment>
<evidence type="ECO:0000256" key="7">
    <source>
        <dbReference type="ARBA" id="ARBA00022786"/>
    </source>
</evidence>
<dbReference type="AlphaFoldDB" id="A0A835CYZ8"/>
<keyword evidence="6 9" id="KW-0863">Zinc-finger</keyword>
<dbReference type="EMBL" id="JACMRX010000001">
    <property type="protein sequence ID" value="KAF7998135.1"/>
    <property type="molecule type" value="Genomic_DNA"/>
</dbReference>
<evidence type="ECO:0000256" key="4">
    <source>
        <dbReference type="ARBA" id="ARBA00022679"/>
    </source>
</evidence>
<evidence type="ECO:0000256" key="2">
    <source>
        <dbReference type="ARBA" id="ARBA00004906"/>
    </source>
</evidence>
<dbReference type="Gene3D" id="3.30.40.10">
    <property type="entry name" value="Zinc/RING finger domain, C3HC4 (zinc finger)"/>
    <property type="match status" value="1"/>
</dbReference>
<dbReference type="GO" id="GO:0005634">
    <property type="term" value="C:nucleus"/>
    <property type="evidence" value="ECO:0007669"/>
    <property type="project" value="TreeGrafter"/>
</dbReference>
<evidence type="ECO:0000256" key="3">
    <source>
        <dbReference type="ARBA" id="ARBA00012483"/>
    </source>
</evidence>
<keyword evidence="13" id="KW-1185">Reference proteome</keyword>
<dbReference type="GO" id="GO:0006511">
    <property type="term" value="P:ubiquitin-dependent protein catabolic process"/>
    <property type="evidence" value="ECO:0007669"/>
    <property type="project" value="TreeGrafter"/>
</dbReference>
<keyword evidence="5" id="KW-0479">Metal-binding</keyword>
<dbReference type="CDD" id="cd16667">
    <property type="entry name" value="RING-H2_RNF126-like"/>
    <property type="match status" value="1"/>
</dbReference>
<protein>
    <recommendedName>
        <fullName evidence="3">RING-type E3 ubiquitin transferase</fullName>
        <ecNumber evidence="3">2.3.2.27</ecNumber>
    </recommendedName>
</protein>
<feature type="domain" description="RING-type" evidence="11">
    <location>
        <begin position="205"/>
        <end position="246"/>
    </location>
</feature>
<evidence type="ECO:0000256" key="6">
    <source>
        <dbReference type="ARBA" id="ARBA00022771"/>
    </source>
</evidence>
<evidence type="ECO:0000313" key="12">
    <source>
        <dbReference type="EMBL" id="KAF7998135.1"/>
    </source>
</evidence>
<dbReference type="PANTHER" id="PTHR45931:SF3">
    <property type="entry name" value="RING ZINC FINGER-CONTAINING PROTEIN"/>
    <property type="match status" value="1"/>
</dbReference>
<dbReference type="PROSITE" id="PS50089">
    <property type="entry name" value="ZF_RING_2"/>
    <property type="match status" value="1"/>
</dbReference>
<evidence type="ECO:0000256" key="10">
    <source>
        <dbReference type="SAM" id="MobiDB-lite"/>
    </source>
</evidence>
<comment type="catalytic activity">
    <reaction evidence="1">
        <text>S-ubiquitinyl-[E2 ubiquitin-conjugating enzyme]-L-cysteine + [acceptor protein]-L-lysine = [E2 ubiquitin-conjugating enzyme]-L-cysteine + N(6)-ubiquitinyl-[acceptor protein]-L-lysine.</text>
        <dbReference type="EC" id="2.3.2.27"/>
    </reaction>
</comment>
<evidence type="ECO:0000313" key="13">
    <source>
        <dbReference type="Proteomes" id="UP000639338"/>
    </source>
</evidence>
<evidence type="ECO:0000259" key="11">
    <source>
        <dbReference type="PROSITE" id="PS50089"/>
    </source>
</evidence>